<protein>
    <recommendedName>
        <fullName evidence="3">nucleoside-triphosphate phosphatase</fullName>
        <ecNumber evidence="3">3.6.1.15</ecNumber>
    </recommendedName>
</protein>
<dbReference type="InterPro" id="IPR000407">
    <property type="entry name" value="GDA1_CD39_NTPase"/>
</dbReference>
<dbReference type="EC" id="3.6.1.15" evidence="3"/>
<dbReference type="eggNOG" id="KOG1386">
    <property type="taxonomic scope" value="Eukaryota"/>
</dbReference>
<evidence type="ECO:0000313" key="14">
    <source>
        <dbReference type="Proteomes" id="UP000052978"/>
    </source>
</evidence>
<feature type="transmembrane region" description="Helical" evidence="12">
    <location>
        <begin position="662"/>
        <end position="680"/>
    </location>
</feature>
<feature type="active site" description="Proton acceptor" evidence="9">
    <location>
        <position position="327"/>
    </location>
</feature>
<dbReference type="PANTHER" id="PTHR11782:SF37">
    <property type="entry name" value="ECTONUCLEOSIDE TRIPHOSPHATE DIPHOSPHOHYDROLASE 7"/>
    <property type="match status" value="1"/>
</dbReference>
<evidence type="ECO:0000256" key="12">
    <source>
        <dbReference type="SAM" id="Phobius"/>
    </source>
</evidence>
<keyword evidence="10" id="KW-0547">Nucleotide-binding</keyword>
<evidence type="ECO:0000256" key="9">
    <source>
        <dbReference type="PIRSR" id="PIRSR600407-1"/>
    </source>
</evidence>
<dbReference type="Proteomes" id="UP000052978">
    <property type="component" value="Unassembled WGS sequence"/>
</dbReference>
<dbReference type="GO" id="GO:0045134">
    <property type="term" value="F:UDP phosphatase activity"/>
    <property type="evidence" value="ECO:0007669"/>
    <property type="project" value="TreeGrafter"/>
</dbReference>
<evidence type="ECO:0000256" key="6">
    <source>
        <dbReference type="ARBA" id="ARBA00022989"/>
    </source>
</evidence>
<sequence>MNYGSQSPREPPTQRGRSVLGAAAEKAAGGDLPLLRRRSEPGVRAAGLGDAWDKETTFSGQKEKEVTGVGTTEGNPWLVSPFPRQRVAFLGLFFISCLLLLMLIMDFRHWGASLPRDRQYERYLARVGELEATDTEDPNLNYGLVVDCGSSGSRIFVYFWPRHNGNPHDLLDIKQMRDRNSQPVVKKIKPGISAMADTPEHASDYLRPLLSFAAAHVPVKKHKETPLYILCTAGMRLLPEREEYRSAVANLADLTDHQWPADHRLATAGLDNTVVPHHKSVNSLIYVSPRRSRKQLAILADLVKDLPLEFDFLFSRSQAEVISGKQEGVYAWIGINFVLGRFDHVDESDAEAPQELAAGRRRTVGILDMGGASLQIAYEVPTSTSVLPPKQEEAAKILLAEFNLGCDVHHTEHVYRVYVTTFLGFGGNFARQRYEDLVLNETLHKNRLLGQKTGLSPDSPFLDPCLPVGLTDVVERNSQVLHVRGKGDWSTCGAMLSPLLALSNTSQASLNGIYQSPIDFNNSEFYGFSEFFYCTEDVLRIGGRYHGPTFAKAAQDYCGMAWSVLTQRFKNGLYSSHADEHRLKYQCFKSAWMYQVLHEGFHFPYDYPNLRTAQLVYDREVQWTLGAILYKTRFLPLRDLRQEGVRQAHSSWFRLSFVYNHYLFFACILVVLLAIILYLLRLRRIHHRQTRASAPLNLLWIEEVVPMIGVQVGP</sequence>
<dbReference type="PANTHER" id="PTHR11782">
    <property type="entry name" value="ADENOSINE/GUANOSINE DIPHOSPHATASE"/>
    <property type="match status" value="1"/>
</dbReference>
<evidence type="ECO:0000256" key="2">
    <source>
        <dbReference type="ARBA" id="ARBA00009283"/>
    </source>
</evidence>
<keyword evidence="8" id="KW-0325">Glycoprotein</keyword>
<dbReference type="CDD" id="cd24045">
    <property type="entry name" value="ASKHA_NBD_NTPDase4-like"/>
    <property type="match status" value="1"/>
</dbReference>
<keyword evidence="14" id="KW-1185">Reference proteome</keyword>
<evidence type="ECO:0000256" key="5">
    <source>
        <dbReference type="ARBA" id="ARBA00022801"/>
    </source>
</evidence>
<dbReference type="Gene3D" id="3.30.420.150">
    <property type="entry name" value="Exopolyphosphatase. Domain 2"/>
    <property type="match status" value="1"/>
</dbReference>
<dbReference type="GO" id="GO:0004382">
    <property type="term" value="F:GDP phosphatase activity"/>
    <property type="evidence" value="ECO:0007669"/>
    <property type="project" value="TreeGrafter"/>
</dbReference>
<accession>S7NR03</accession>
<dbReference type="FunFam" id="3.30.420.40:FF:000057">
    <property type="entry name" value="Ectonucleoside triphosphate diphosphohydrolase 4"/>
    <property type="match status" value="1"/>
</dbReference>
<dbReference type="GO" id="GO:0006256">
    <property type="term" value="P:UDP catabolic process"/>
    <property type="evidence" value="ECO:0007669"/>
    <property type="project" value="TreeGrafter"/>
</dbReference>
<dbReference type="Pfam" id="PF01150">
    <property type="entry name" value="GDA1_CD39"/>
    <property type="match status" value="2"/>
</dbReference>
<keyword evidence="7 12" id="KW-0472">Membrane</keyword>
<proteinExistence type="inferred from homology"/>
<evidence type="ECO:0000256" key="8">
    <source>
        <dbReference type="ARBA" id="ARBA00023180"/>
    </source>
</evidence>
<dbReference type="Gene3D" id="3.30.420.40">
    <property type="match status" value="1"/>
</dbReference>
<evidence type="ECO:0000256" key="11">
    <source>
        <dbReference type="RuleBase" id="RU003833"/>
    </source>
</evidence>
<feature type="binding site" evidence="10">
    <location>
        <begin position="371"/>
        <end position="375"/>
    </location>
    <ligand>
        <name>ATP</name>
        <dbReference type="ChEBI" id="CHEBI:30616"/>
    </ligand>
</feature>
<comment type="subcellular location">
    <subcellularLocation>
        <location evidence="1">Endomembrane system</location>
        <topology evidence="1">Multi-pass membrane protein</topology>
    </subcellularLocation>
</comment>
<reference evidence="13 14" key="1">
    <citation type="journal article" date="2013" name="Nat. Commun.">
        <title>Genome analysis reveals insights into physiology and longevity of the Brandt's bat Myotis brandtii.</title>
        <authorList>
            <person name="Seim I."/>
            <person name="Fang X."/>
            <person name="Xiong Z."/>
            <person name="Lobanov A.V."/>
            <person name="Huang Z."/>
            <person name="Ma S."/>
            <person name="Feng Y."/>
            <person name="Turanov A.A."/>
            <person name="Zhu Y."/>
            <person name="Lenz T.L."/>
            <person name="Gerashchenko M.V."/>
            <person name="Fan D."/>
            <person name="Hee Yim S."/>
            <person name="Yao X."/>
            <person name="Jordan D."/>
            <person name="Xiong Y."/>
            <person name="Ma Y."/>
            <person name="Lyapunov A.N."/>
            <person name="Chen G."/>
            <person name="Kulakova O.I."/>
            <person name="Sun Y."/>
            <person name="Lee S.G."/>
            <person name="Bronson R.T."/>
            <person name="Moskalev A.A."/>
            <person name="Sunyaev S.R."/>
            <person name="Zhang G."/>
            <person name="Krogh A."/>
            <person name="Wang J."/>
            <person name="Gladyshev V.N."/>
        </authorList>
    </citation>
    <scope>NUCLEOTIDE SEQUENCE [LARGE SCALE GENOMIC DNA]</scope>
</reference>
<keyword evidence="6 12" id="KW-1133">Transmembrane helix</keyword>
<evidence type="ECO:0000256" key="1">
    <source>
        <dbReference type="ARBA" id="ARBA00004127"/>
    </source>
</evidence>
<dbReference type="EMBL" id="KE164716">
    <property type="protein sequence ID" value="EPQ19686.1"/>
    <property type="molecule type" value="Genomic_DNA"/>
</dbReference>
<keyword evidence="10" id="KW-0067">ATP-binding</keyword>
<evidence type="ECO:0000256" key="7">
    <source>
        <dbReference type="ARBA" id="ARBA00023136"/>
    </source>
</evidence>
<dbReference type="AlphaFoldDB" id="S7NR03"/>
<gene>
    <name evidence="13" type="ORF">D623_10025678</name>
</gene>
<dbReference type="GO" id="GO:0017111">
    <property type="term" value="F:ribonucleoside triphosphate phosphatase activity"/>
    <property type="evidence" value="ECO:0007669"/>
    <property type="project" value="UniProtKB-EC"/>
</dbReference>
<keyword evidence="4 12" id="KW-0812">Transmembrane</keyword>
<evidence type="ECO:0000256" key="4">
    <source>
        <dbReference type="ARBA" id="ARBA00022692"/>
    </source>
</evidence>
<dbReference type="GO" id="GO:0016020">
    <property type="term" value="C:membrane"/>
    <property type="evidence" value="ECO:0007669"/>
    <property type="project" value="TreeGrafter"/>
</dbReference>
<evidence type="ECO:0000256" key="3">
    <source>
        <dbReference type="ARBA" id="ARBA00012445"/>
    </source>
</evidence>
<evidence type="ECO:0000256" key="10">
    <source>
        <dbReference type="PIRSR" id="PIRSR600407-2"/>
    </source>
</evidence>
<keyword evidence="5 11" id="KW-0378">Hydrolase</keyword>
<comment type="similarity">
    <text evidence="2 11">Belongs to the GDA1/CD39 NTPase family.</text>
</comment>
<dbReference type="GO" id="GO:0005524">
    <property type="term" value="F:ATP binding"/>
    <property type="evidence" value="ECO:0007669"/>
    <property type="project" value="UniProtKB-KW"/>
</dbReference>
<name>S7NR03_MYOBR</name>
<dbReference type="GO" id="GO:0005794">
    <property type="term" value="C:Golgi apparatus"/>
    <property type="evidence" value="ECO:0007669"/>
    <property type="project" value="TreeGrafter"/>
</dbReference>
<feature type="transmembrane region" description="Helical" evidence="12">
    <location>
        <begin position="87"/>
        <end position="105"/>
    </location>
</feature>
<dbReference type="GO" id="GO:0046036">
    <property type="term" value="P:CTP metabolic process"/>
    <property type="evidence" value="ECO:0007669"/>
    <property type="project" value="TreeGrafter"/>
</dbReference>
<organism evidence="13 14">
    <name type="scientific">Myotis brandtii</name>
    <name type="common">Brandt's bat</name>
    <dbReference type="NCBI Taxonomy" id="109478"/>
    <lineage>
        <taxon>Eukaryota</taxon>
        <taxon>Metazoa</taxon>
        <taxon>Chordata</taxon>
        <taxon>Craniata</taxon>
        <taxon>Vertebrata</taxon>
        <taxon>Euteleostomi</taxon>
        <taxon>Mammalia</taxon>
        <taxon>Eutheria</taxon>
        <taxon>Laurasiatheria</taxon>
        <taxon>Chiroptera</taxon>
        <taxon>Yangochiroptera</taxon>
        <taxon>Vespertilionidae</taxon>
        <taxon>Myotis</taxon>
    </lineage>
</organism>
<dbReference type="FunFam" id="3.30.420.150:FF:000003">
    <property type="entry name" value="ectonucleoside triphosphate diphosphohydrolase 7"/>
    <property type="match status" value="1"/>
</dbReference>
<dbReference type="PROSITE" id="PS01238">
    <property type="entry name" value="GDA1_CD39_NTPASE"/>
    <property type="match status" value="1"/>
</dbReference>
<evidence type="ECO:0000313" key="13">
    <source>
        <dbReference type="EMBL" id="EPQ19686.1"/>
    </source>
</evidence>